<dbReference type="AlphaFoldDB" id="A0A1W5ZXL8"/>
<name>A0A1W5ZXL8_9BACI</name>
<reference evidence="1 2" key="1">
    <citation type="submission" date="2017-04" db="EMBL/GenBank/DDBJ databases">
        <title>The whole genome sequencing and assembly of Halobacillus mangrovi strain.</title>
        <authorList>
            <person name="Lee S.-J."/>
            <person name="Park M.-K."/>
            <person name="Kim J.-Y."/>
            <person name="Lee Y.-J."/>
            <person name="Yi H."/>
            <person name="Bahn Y.-S."/>
            <person name="Kim J.F."/>
            <person name="Lee D.-W."/>
        </authorList>
    </citation>
    <scope>NUCLEOTIDE SEQUENCE [LARGE SCALE GENOMIC DNA]</scope>
    <source>
        <strain evidence="1 2">KTB 131</strain>
    </source>
</reference>
<dbReference type="EMBL" id="CP020772">
    <property type="protein sequence ID" value="ARI77997.1"/>
    <property type="molecule type" value="Genomic_DNA"/>
</dbReference>
<organism evidence="1 2">
    <name type="scientific">Halobacillus mangrovi</name>
    <dbReference type="NCBI Taxonomy" id="402384"/>
    <lineage>
        <taxon>Bacteria</taxon>
        <taxon>Bacillati</taxon>
        <taxon>Bacillota</taxon>
        <taxon>Bacilli</taxon>
        <taxon>Bacillales</taxon>
        <taxon>Bacillaceae</taxon>
        <taxon>Halobacillus</taxon>
    </lineage>
</organism>
<keyword evidence="2" id="KW-1185">Reference proteome</keyword>
<proteinExistence type="predicted"/>
<evidence type="ECO:0000313" key="1">
    <source>
        <dbReference type="EMBL" id="ARI77997.1"/>
    </source>
</evidence>
<evidence type="ECO:0000313" key="2">
    <source>
        <dbReference type="Proteomes" id="UP000192527"/>
    </source>
</evidence>
<dbReference type="KEGG" id="hmn:HM131_14570"/>
<dbReference type="RefSeq" id="WP_085030458.1">
    <property type="nucleotide sequence ID" value="NZ_CP020772.1"/>
</dbReference>
<dbReference type="STRING" id="402384.HM131_14570"/>
<gene>
    <name evidence="1" type="ORF">HM131_14570</name>
</gene>
<dbReference type="OrthoDB" id="2706316at2"/>
<protein>
    <submittedName>
        <fullName evidence="1">Uncharacterized protein</fullName>
    </submittedName>
</protein>
<accession>A0A1W5ZXL8</accession>
<sequence length="93" mass="10817">MGYILPVNHYQYQDYQKRTIPKQRSPFVLHKVYKATLDCNLTHSKNPNNQERQDSLTKTLHTSMEFHAGKSSGIREKIYSELTGKGQNFSETI</sequence>
<dbReference type="Proteomes" id="UP000192527">
    <property type="component" value="Chromosome"/>
</dbReference>